<evidence type="ECO:0000256" key="5">
    <source>
        <dbReference type="ARBA" id="ARBA00019222"/>
    </source>
</evidence>
<evidence type="ECO:0000256" key="11">
    <source>
        <dbReference type="SAM" id="Phobius"/>
    </source>
</evidence>
<dbReference type="EMBL" id="JAGPNK010000008">
    <property type="protein sequence ID" value="KAH7316735.1"/>
    <property type="molecule type" value="Genomic_DNA"/>
</dbReference>
<evidence type="ECO:0000256" key="8">
    <source>
        <dbReference type="ARBA" id="ARBA00022989"/>
    </source>
</evidence>
<dbReference type="PANTHER" id="PTHR17130">
    <property type="entry name" value="MITOCHONDRIAL OUTER MEMBRANE PROTEIN 25"/>
    <property type="match status" value="1"/>
</dbReference>
<dbReference type="InterPro" id="IPR020164">
    <property type="entry name" value="Cyt_c_Oxase_assmbl_COX16"/>
</dbReference>
<keyword evidence="8 11" id="KW-1133">Transmembrane helix</keyword>
<keyword evidence="10 11" id="KW-0472">Membrane</keyword>
<reference evidence="12" key="1">
    <citation type="journal article" date="2021" name="Nat. Commun.">
        <title>Genetic determinants of endophytism in the Arabidopsis root mycobiome.</title>
        <authorList>
            <person name="Mesny F."/>
            <person name="Miyauchi S."/>
            <person name="Thiergart T."/>
            <person name="Pickel B."/>
            <person name="Atanasova L."/>
            <person name="Karlsson M."/>
            <person name="Huettel B."/>
            <person name="Barry K.W."/>
            <person name="Haridas S."/>
            <person name="Chen C."/>
            <person name="Bauer D."/>
            <person name="Andreopoulos W."/>
            <person name="Pangilinan J."/>
            <person name="LaButti K."/>
            <person name="Riley R."/>
            <person name="Lipzen A."/>
            <person name="Clum A."/>
            <person name="Drula E."/>
            <person name="Henrissat B."/>
            <person name="Kohler A."/>
            <person name="Grigoriev I.V."/>
            <person name="Martin F.M."/>
            <person name="Hacquard S."/>
        </authorList>
    </citation>
    <scope>NUCLEOTIDE SEQUENCE</scope>
    <source>
        <strain evidence="12">MPI-CAGE-CH-0235</strain>
    </source>
</reference>
<accession>A0A8K0SNF0</accession>
<evidence type="ECO:0000256" key="10">
    <source>
        <dbReference type="ARBA" id="ARBA00023136"/>
    </source>
</evidence>
<dbReference type="PANTHER" id="PTHR17130:SF14">
    <property type="entry name" value="CYTOCHROME C OXIDASE ASSEMBLY PROTEIN COX16 HOMOLOG, MITOCHONDRIAL"/>
    <property type="match status" value="1"/>
</dbReference>
<evidence type="ECO:0000256" key="4">
    <source>
        <dbReference type="ARBA" id="ARBA00015368"/>
    </source>
</evidence>
<keyword evidence="9" id="KW-0496">Mitochondrion</keyword>
<comment type="caution">
    <text evidence="12">The sequence shown here is derived from an EMBL/GenBank/DDBJ whole genome shotgun (WGS) entry which is preliminary data.</text>
</comment>
<evidence type="ECO:0000256" key="2">
    <source>
        <dbReference type="ARBA" id="ARBA00004434"/>
    </source>
</evidence>
<evidence type="ECO:0000256" key="7">
    <source>
        <dbReference type="ARBA" id="ARBA00022792"/>
    </source>
</evidence>
<protein>
    <recommendedName>
        <fullName evidence="4">Cytochrome c oxidase assembly protein COX16, mitochondrial</fullName>
    </recommendedName>
    <alternativeName>
        <fullName evidence="5">Cytochrome c oxidase assembly protein cox16, mitochondrial</fullName>
    </alternativeName>
</protein>
<dbReference type="Proteomes" id="UP000813444">
    <property type="component" value="Unassembled WGS sequence"/>
</dbReference>
<name>A0A8K0SNF0_9HYPO</name>
<comment type="similarity">
    <text evidence="3">Belongs to the COX16 family.</text>
</comment>
<keyword evidence="13" id="KW-1185">Reference proteome</keyword>
<gene>
    <name evidence="12" type="ORF">B0I35DRAFT_354958</name>
</gene>
<feature type="transmembrane region" description="Helical" evidence="11">
    <location>
        <begin position="31"/>
        <end position="55"/>
    </location>
</feature>
<keyword evidence="7" id="KW-0999">Mitochondrion inner membrane</keyword>
<dbReference type="GO" id="GO:0033617">
    <property type="term" value="P:mitochondrial respiratory chain complex IV assembly"/>
    <property type="evidence" value="ECO:0007669"/>
    <property type="project" value="TreeGrafter"/>
</dbReference>
<dbReference type="Pfam" id="PF14138">
    <property type="entry name" value="COX16"/>
    <property type="match status" value="1"/>
</dbReference>
<evidence type="ECO:0000313" key="12">
    <source>
        <dbReference type="EMBL" id="KAH7316735.1"/>
    </source>
</evidence>
<organism evidence="12 13">
    <name type="scientific">Stachybotrys elegans</name>
    <dbReference type="NCBI Taxonomy" id="80388"/>
    <lineage>
        <taxon>Eukaryota</taxon>
        <taxon>Fungi</taxon>
        <taxon>Dikarya</taxon>
        <taxon>Ascomycota</taxon>
        <taxon>Pezizomycotina</taxon>
        <taxon>Sordariomycetes</taxon>
        <taxon>Hypocreomycetidae</taxon>
        <taxon>Hypocreales</taxon>
        <taxon>Stachybotryaceae</taxon>
        <taxon>Stachybotrys</taxon>
    </lineage>
</organism>
<evidence type="ECO:0000256" key="1">
    <source>
        <dbReference type="ARBA" id="ARBA00002490"/>
    </source>
</evidence>
<comment type="function">
    <text evidence="1">Required for the assembly of the mitochondrial respiratory chain complex IV (CIV), also known as cytochrome c oxidase. May participate in merging the COX1 and COX2 assembly lines.</text>
</comment>
<dbReference type="OrthoDB" id="5516033at2759"/>
<evidence type="ECO:0000256" key="6">
    <source>
        <dbReference type="ARBA" id="ARBA00022692"/>
    </source>
</evidence>
<keyword evidence="6 11" id="KW-0812">Transmembrane</keyword>
<dbReference type="AlphaFoldDB" id="A0A8K0SNF0"/>
<comment type="subcellular location">
    <subcellularLocation>
        <location evidence="2">Mitochondrion inner membrane</location>
        <topology evidence="2">Single-pass membrane protein</topology>
    </subcellularLocation>
</comment>
<sequence length="117" mass="13543">MRTFQNKKFVGKDGVNNLGTRYRAVMNKHPFLTFGLPFIAVIIAGSFALTQATAVRYERNDRKVRQMTKDEELGLRSSTGRKVDMKEEYYKLAAKDLDNWEQRRVKRLPGETDGILE</sequence>
<evidence type="ECO:0000256" key="9">
    <source>
        <dbReference type="ARBA" id="ARBA00023128"/>
    </source>
</evidence>
<evidence type="ECO:0000256" key="3">
    <source>
        <dbReference type="ARBA" id="ARBA00008370"/>
    </source>
</evidence>
<dbReference type="GO" id="GO:0005743">
    <property type="term" value="C:mitochondrial inner membrane"/>
    <property type="evidence" value="ECO:0007669"/>
    <property type="project" value="UniProtKB-SubCell"/>
</dbReference>
<evidence type="ECO:0000313" key="13">
    <source>
        <dbReference type="Proteomes" id="UP000813444"/>
    </source>
</evidence>
<proteinExistence type="inferred from homology"/>